<proteinExistence type="predicted"/>
<protein>
    <submittedName>
        <fullName evidence="1">Uncharacterized protein</fullName>
    </submittedName>
</protein>
<name>A0A3M7RZV5_BRAPC</name>
<sequence>MQRQAQNVVGVLVVEFLHLTLFVVDYAQSGHVIHDLARFVLSSGRFCRFVFDVDSTRRISCFILGLRTLTSSLYTVLS</sequence>
<gene>
    <name evidence="1" type="ORF">BpHYR1_040827</name>
</gene>
<organism evidence="1 2">
    <name type="scientific">Brachionus plicatilis</name>
    <name type="common">Marine rotifer</name>
    <name type="synonym">Brachionus muelleri</name>
    <dbReference type="NCBI Taxonomy" id="10195"/>
    <lineage>
        <taxon>Eukaryota</taxon>
        <taxon>Metazoa</taxon>
        <taxon>Spiralia</taxon>
        <taxon>Gnathifera</taxon>
        <taxon>Rotifera</taxon>
        <taxon>Eurotatoria</taxon>
        <taxon>Monogononta</taxon>
        <taxon>Pseudotrocha</taxon>
        <taxon>Ploima</taxon>
        <taxon>Brachionidae</taxon>
        <taxon>Brachionus</taxon>
    </lineage>
</organism>
<evidence type="ECO:0000313" key="2">
    <source>
        <dbReference type="Proteomes" id="UP000276133"/>
    </source>
</evidence>
<dbReference type="Proteomes" id="UP000276133">
    <property type="component" value="Unassembled WGS sequence"/>
</dbReference>
<comment type="caution">
    <text evidence="1">The sequence shown here is derived from an EMBL/GenBank/DDBJ whole genome shotgun (WGS) entry which is preliminary data.</text>
</comment>
<dbReference type="EMBL" id="REGN01002285">
    <property type="protein sequence ID" value="RNA29066.1"/>
    <property type="molecule type" value="Genomic_DNA"/>
</dbReference>
<dbReference type="AlphaFoldDB" id="A0A3M7RZV5"/>
<accession>A0A3M7RZV5</accession>
<keyword evidence="2" id="KW-1185">Reference proteome</keyword>
<evidence type="ECO:0000313" key="1">
    <source>
        <dbReference type="EMBL" id="RNA29066.1"/>
    </source>
</evidence>
<reference evidence="1 2" key="1">
    <citation type="journal article" date="2018" name="Sci. Rep.">
        <title>Genomic signatures of local adaptation to the degree of environmental predictability in rotifers.</title>
        <authorList>
            <person name="Franch-Gras L."/>
            <person name="Hahn C."/>
            <person name="Garcia-Roger E.M."/>
            <person name="Carmona M.J."/>
            <person name="Serra M."/>
            <person name="Gomez A."/>
        </authorList>
    </citation>
    <scope>NUCLEOTIDE SEQUENCE [LARGE SCALE GENOMIC DNA]</scope>
    <source>
        <strain evidence="1">HYR1</strain>
    </source>
</reference>